<protein>
    <submittedName>
        <fullName evidence="1">Uncharacterized protein</fullName>
    </submittedName>
</protein>
<reference evidence="1 2" key="1">
    <citation type="submission" date="2024-01" db="EMBL/GenBank/DDBJ databases">
        <title>Seven novel Bacillus-like species.</title>
        <authorList>
            <person name="Liu G."/>
        </authorList>
    </citation>
    <scope>NUCLEOTIDE SEQUENCE [LARGE SCALE GENOMIC DNA]</scope>
    <source>
        <strain evidence="1 2">FJAT-53711</strain>
    </source>
</reference>
<sequence length="86" mass="8874">MALLTNCQTCTPPAGSTSILTVNVPGGLAINLLGIHIEVCPVCITVFTGGGTLTAQQQNIANNLLQSIRTFVPNIPDIPSISDTQA</sequence>
<keyword evidence="2" id="KW-1185">Reference proteome</keyword>
<dbReference type="Proteomes" id="UP001367922">
    <property type="component" value="Unassembled WGS sequence"/>
</dbReference>
<evidence type="ECO:0000313" key="2">
    <source>
        <dbReference type="Proteomes" id="UP001367922"/>
    </source>
</evidence>
<name>A0ABU8FU95_9BACI</name>
<dbReference type="EMBL" id="JBAWSV010000002">
    <property type="protein sequence ID" value="MEI4829546.1"/>
    <property type="molecule type" value="Genomic_DNA"/>
</dbReference>
<organism evidence="1 2">
    <name type="scientific">Bacillus yunxiaonensis</name>
    <dbReference type="NCBI Taxonomy" id="3127665"/>
    <lineage>
        <taxon>Bacteria</taxon>
        <taxon>Bacillati</taxon>
        <taxon>Bacillota</taxon>
        <taxon>Bacilli</taxon>
        <taxon>Bacillales</taxon>
        <taxon>Bacillaceae</taxon>
        <taxon>Bacillus</taxon>
    </lineage>
</organism>
<accession>A0ABU8FU95</accession>
<proteinExistence type="predicted"/>
<gene>
    <name evidence="1" type="ORF">WAX78_08775</name>
</gene>
<evidence type="ECO:0000313" key="1">
    <source>
        <dbReference type="EMBL" id="MEI4829546.1"/>
    </source>
</evidence>
<comment type="caution">
    <text evidence="1">The sequence shown here is derived from an EMBL/GenBank/DDBJ whole genome shotgun (WGS) entry which is preliminary data.</text>
</comment>